<dbReference type="Gene3D" id="1.10.486.10">
    <property type="entry name" value="PCRA, domain 4"/>
    <property type="match status" value="1"/>
</dbReference>
<keyword evidence="5" id="KW-0413">Isomerase</keyword>
<dbReference type="Proteomes" id="UP000501421">
    <property type="component" value="Chromosome"/>
</dbReference>
<dbReference type="InterPro" id="IPR014017">
    <property type="entry name" value="DNA_helicase_UvrD-like_C"/>
</dbReference>
<dbReference type="PANTHER" id="PTHR11070">
    <property type="entry name" value="UVRD / RECB / PCRA DNA HELICASE FAMILY MEMBER"/>
    <property type="match status" value="1"/>
</dbReference>
<evidence type="ECO:0000256" key="3">
    <source>
        <dbReference type="ARBA" id="ARBA00022806"/>
    </source>
</evidence>
<dbReference type="EC" id="5.6.2.4" evidence="7"/>
<dbReference type="EMBL" id="AP022557">
    <property type="protein sequence ID" value="BBW96482.1"/>
    <property type="molecule type" value="Genomic_DNA"/>
</dbReference>
<evidence type="ECO:0000256" key="2">
    <source>
        <dbReference type="ARBA" id="ARBA00022801"/>
    </source>
</evidence>
<dbReference type="PANTHER" id="PTHR11070:SF67">
    <property type="entry name" value="DNA 3'-5' HELICASE"/>
    <property type="match status" value="1"/>
</dbReference>
<sequence length="807" mass="94879">MNEAKYSVLLFSSDIRQIRASELRQYIQSGRKVYLLAFDDPQELLEDPILHEAHKKELLQVSIVRYAPEWERVWAVIEDGKVKVNDSQLLDYLDQNSAFNKGQYELEHAYSRGHYIVKAGAGTGKTTTMINRIMFLKHMQGDLDLRSVVMITFTNEAASNMRSKLLEKIKNYYDLTKDKKYLEWMEEAGRMFIGTIHSFAREFLVTEGQTLGFSRSLEVRSYKHERRRLIEKYIDQFSVECPEVYERFRHIPHYQIIRSFIVMIEQLHNKSLSVEAIGQLDFGTDSCGFHEFADYVMKRVIRELDEQKKTEETLEISDLISRLASLKNLSSDQLDLPIRYLFVDEFQDTDESQTAFISWLAEKYGCQLFVVGDVKQSIYRFRGADYTAFLQLQQQLETANQVYKEYSLQKNYRSAPTLLTQLNALFQKWTKVVEKFPFDDTDKLIPAKEEGCKKEEKGLVALDMGDAALKRLLRCLYQKDVAILVRSNREVLEMMDRVENMGFFCEATMSGTFYRSFPVREFYLLIRRFTHPYVPKDRYLFHQSSYGENELTIAKVLSAYTPETSFILDLLQTFDNMERWECQWNTSSALAVLQNIIDEVRPHEVFRLRYYNQLRSRFPDGDVEMHRKEAIAKMKEYKMNLDRLIFFIKKEFGDFHASFYDLEKFLAIKMATDTSENELKITRGVNHRIKVMTVHKAKGLEFDYVLMPLTRHPFIKQGKTDVMLISDRAQWKLGYSIHWGDMEFENNYYNEYAGSEKKELIGEEARLLYVALTRARKAVYVNSSSPMNPYQAQYWSDLLESGEMLVV</sequence>
<evidence type="ECO:0000313" key="12">
    <source>
        <dbReference type="Proteomes" id="UP000501421"/>
    </source>
</evidence>
<keyword evidence="2 9" id="KW-0378">Hydrolase</keyword>
<comment type="catalytic activity">
    <reaction evidence="8">
        <text>ATP + H2O = ADP + phosphate + H(+)</text>
        <dbReference type="Rhea" id="RHEA:13065"/>
        <dbReference type="ChEBI" id="CHEBI:15377"/>
        <dbReference type="ChEBI" id="CHEBI:15378"/>
        <dbReference type="ChEBI" id="CHEBI:30616"/>
        <dbReference type="ChEBI" id="CHEBI:43474"/>
        <dbReference type="ChEBI" id="CHEBI:456216"/>
        <dbReference type="EC" id="5.6.2.4"/>
    </reaction>
</comment>
<evidence type="ECO:0000259" key="10">
    <source>
        <dbReference type="PROSITE" id="PS51198"/>
    </source>
</evidence>
<keyword evidence="4 9" id="KW-0067">ATP-binding</keyword>
<dbReference type="GO" id="GO:0005524">
    <property type="term" value="F:ATP binding"/>
    <property type="evidence" value="ECO:0007669"/>
    <property type="project" value="UniProtKB-UniRule"/>
</dbReference>
<protein>
    <recommendedName>
        <fullName evidence="7">DNA 3'-5' helicase</fullName>
        <ecNumber evidence="7">5.6.2.4</ecNumber>
    </recommendedName>
</protein>
<dbReference type="RefSeq" id="WP_172418569.1">
    <property type="nucleotide sequence ID" value="NZ_AP022557.1"/>
</dbReference>
<dbReference type="Gene3D" id="3.40.50.300">
    <property type="entry name" value="P-loop containing nucleotide triphosphate hydrolases"/>
    <property type="match status" value="3"/>
</dbReference>
<evidence type="ECO:0000256" key="1">
    <source>
        <dbReference type="ARBA" id="ARBA00022741"/>
    </source>
</evidence>
<evidence type="ECO:0000256" key="7">
    <source>
        <dbReference type="ARBA" id="ARBA00034808"/>
    </source>
</evidence>
<gene>
    <name evidence="11" type="primary">uvrD</name>
    <name evidence="11" type="ORF">GsuE55_13150</name>
</gene>
<name>A0A679FJD0_9BACL</name>
<evidence type="ECO:0000256" key="6">
    <source>
        <dbReference type="ARBA" id="ARBA00034617"/>
    </source>
</evidence>
<dbReference type="InterPro" id="IPR014016">
    <property type="entry name" value="UvrD-like_ATP-bd"/>
</dbReference>
<dbReference type="CDD" id="cd17932">
    <property type="entry name" value="DEXQc_UvrD"/>
    <property type="match status" value="1"/>
</dbReference>
<dbReference type="AlphaFoldDB" id="A0A679FJD0"/>
<dbReference type="GO" id="GO:0043138">
    <property type="term" value="F:3'-5' DNA helicase activity"/>
    <property type="evidence" value="ECO:0007669"/>
    <property type="project" value="UniProtKB-EC"/>
</dbReference>
<evidence type="ECO:0000256" key="4">
    <source>
        <dbReference type="ARBA" id="ARBA00022840"/>
    </source>
</evidence>
<reference evidence="12" key="1">
    <citation type="journal article" date="2020" name="Microbiol. Resour. Announc.">
        <title>Complete Genome Sequence of Geobacillus sp. Strain E55-1, Isolated from Mine Geyser in Japan.</title>
        <authorList>
            <person name="Miyazaki K."/>
            <person name="Hase E."/>
            <person name="Tokito N."/>
        </authorList>
    </citation>
    <scope>NUCLEOTIDE SEQUENCE [LARGE SCALE GENOMIC DNA]</scope>
    <source>
        <strain evidence="12">E55-1</strain>
    </source>
</reference>
<evidence type="ECO:0000256" key="9">
    <source>
        <dbReference type="PROSITE-ProRule" id="PRU00560"/>
    </source>
</evidence>
<dbReference type="GO" id="GO:0016787">
    <property type="term" value="F:hydrolase activity"/>
    <property type="evidence" value="ECO:0007669"/>
    <property type="project" value="UniProtKB-UniRule"/>
</dbReference>
<dbReference type="GO" id="GO:0005829">
    <property type="term" value="C:cytosol"/>
    <property type="evidence" value="ECO:0007669"/>
    <property type="project" value="TreeGrafter"/>
</dbReference>
<keyword evidence="3 9" id="KW-0347">Helicase</keyword>
<dbReference type="InterPro" id="IPR000212">
    <property type="entry name" value="DNA_helicase_UvrD/REP"/>
</dbReference>
<accession>A0A679FJD0</accession>
<evidence type="ECO:0000256" key="5">
    <source>
        <dbReference type="ARBA" id="ARBA00023235"/>
    </source>
</evidence>
<keyword evidence="1 9" id="KW-0547">Nucleotide-binding</keyword>
<dbReference type="InterPro" id="IPR027417">
    <property type="entry name" value="P-loop_NTPase"/>
</dbReference>
<organism evidence="11 12">
    <name type="scientific">Geobacillus subterraneus</name>
    <dbReference type="NCBI Taxonomy" id="129338"/>
    <lineage>
        <taxon>Bacteria</taxon>
        <taxon>Bacillati</taxon>
        <taxon>Bacillota</taxon>
        <taxon>Bacilli</taxon>
        <taxon>Bacillales</taxon>
        <taxon>Anoxybacillaceae</taxon>
        <taxon>Geobacillus</taxon>
    </lineage>
</organism>
<dbReference type="Pfam" id="PF00580">
    <property type="entry name" value="UvrD-helicase"/>
    <property type="match status" value="1"/>
</dbReference>
<dbReference type="Pfam" id="PF13361">
    <property type="entry name" value="UvrD_C"/>
    <property type="match status" value="1"/>
</dbReference>
<dbReference type="GO" id="GO:0000725">
    <property type="term" value="P:recombinational repair"/>
    <property type="evidence" value="ECO:0007669"/>
    <property type="project" value="TreeGrafter"/>
</dbReference>
<dbReference type="SUPFAM" id="SSF52540">
    <property type="entry name" value="P-loop containing nucleoside triphosphate hydrolases"/>
    <property type="match status" value="1"/>
</dbReference>
<evidence type="ECO:0000313" key="11">
    <source>
        <dbReference type="EMBL" id="BBW96482.1"/>
    </source>
</evidence>
<evidence type="ECO:0000256" key="8">
    <source>
        <dbReference type="ARBA" id="ARBA00048988"/>
    </source>
</evidence>
<comment type="catalytic activity">
    <reaction evidence="6">
        <text>Couples ATP hydrolysis with the unwinding of duplex DNA by translocating in the 3'-5' direction.</text>
        <dbReference type="EC" id="5.6.2.4"/>
    </reaction>
</comment>
<proteinExistence type="predicted"/>
<dbReference type="PROSITE" id="PS51198">
    <property type="entry name" value="UVRD_HELICASE_ATP_BIND"/>
    <property type="match status" value="1"/>
</dbReference>
<dbReference type="GO" id="GO:0003677">
    <property type="term" value="F:DNA binding"/>
    <property type="evidence" value="ECO:0007669"/>
    <property type="project" value="InterPro"/>
</dbReference>
<keyword evidence="12" id="KW-1185">Reference proteome</keyword>
<feature type="domain" description="UvrD-like helicase ATP-binding" evidence="10">
    <location>
        <begin position="98"/>
        <end position="415"/>
    </location>
</feature>
<feature type="binding site" evidence="9">
    <location>
        <begin position="119"/>
        <end position="126"/>
    </location>
    <ligand>
        <name>ATP</name>
        <dbReference type="ChEBI" id="CHEBI:30616"/>
    </ligand>
</feature>